<dbReference type="EMBL" id="QSRJ01000008">
    <property type="protein sequence ID" value="RGL09697.1"/>
    <property type="molecule type" value="Genomic_DNA"/>
</dbReference>
<keyword evidence="1" id="KW-0812">Transmembrane</keyword>
<dbReference type="Pfam" id="PF11070">
    <property type="entry name" value="DUF2871"/>
    <property type="match status" value="1"/>
</dbReference>
<evidence type="ECO:0000313" key="3">
    <source>
        <dbReference type="Proteomes" id="UP000260943"/>
    </source>
</evidence>
<feature type="transmembrane region" description="Helical" evidence="1">
    <location>
        <begin position="104"/>
        <end position="127"/>
    </location>
</feature>
<reference evidence="2 3" key="1">
    <citation type="submission" date="2018-08" db="EMBL/GenBank/DDBJ databases">
        <title>A genome reference for cultivated species of the human gut microbiota.</title>
        <authorList>
            <person name="Zou Y."/>
            <person name="Xue W."/>
            <person name="Luo G."/>
        </authorList>
    </citation>
    <scope>NUCLEOTIDE SEQUENCE [LARGE SCALE GENOMIC DNA]</scope>
    <source>
        <strain evidence="2 3">TF08-14</strain>
    </source>
</reference>
<feature type="transmembrane region" description="Helical" evidence="1">
    <location>
        <begin position="39"/>
        <end position="59"/>
    </location>
</feature>
<sequence>MKKYANAAIVYSFLALAGGVFYREFTKFNGFGGATSLGFVHPHYLMLGVFFFLALIVFDKLFNVSQRLGKLLVGYQVGLNLSVIMMLVRGVLQVLGTPLSSGANAAISGIAGIGHIILGVSLVMILFKIKSAVMQEGR</sequence>
<keyword evidence="1" id="KW-1133">Transmembrane helix</keyword>
<protein>
    <submittedName>
        <fullName evidence="2">DUF2871 domain-containing protein</fullName>
    </submittedName>
</protein>
<keyword evidence="1" id="KW-0472">Membrane</keyword>
<proteinExistence type="predicted"/>
<organism evidence="2 3">
    <name type="scientific">Collinsella tanakaei</name>
    <dbReference type="NCBI Taxonomy" id="626935"/>
    <lineage>
        <taxon>Bacteria</taxon>
        <taxon>Bacillati</taxon>
        <taxon>Actinomycetota</taxon>
        <taxon>Coriobacteriia</taxon>
        <taxon>Coriobacteriales</taxon>
        <taxon>Coriobacteriaceae</taxon>
        <taxon>Collinsella</taxon>
    </lineage>
</organism>
<comment type="caution">
    <text evidence="2">The sequence shown here is derived from an EMBL/GenBank/DDBJ whole genome shotgun (WGS) entry which is preliminary data.</text>
</comment>
<accession>A0A3E4QRI4</accession>
<evidence type="ECO:0000313" key="2">
    <source>
        <dbReference type="EMBL" id="RGL09697.1"/>
    </source>
</evidence>
<evidence type="ECO:0000256" key="1">
    <source>
        <dbReference type="SAM" id="Phobius"/>
    </source>
</evidence>
<gene>
    <name evidence="2" type="ORF">DXC81_07350</name>
</gene>
<dbReference type="AlphaFoldDB" id="A0A3E4QRI4"/>
<name>A0A3E4QRI4_9ACTN</name>
<feature type="transmembrane region" description="Helical" evidence="1">
    <location>
        <begin position="71"/>
        <end position="92"/>
    </location>
</feature>
<dbReference type="Proteomes" id="UP000260943">
    <property type="component" value="Unassembled WGS sequence"/>
</dbReference>
<dbReference type="RefSeq" id="WP_117679835.1">
    <property type="nucleotide sequence ID" value="NZ_CAJJKC010000010.1"/>
</dbReference>
<dbReference type="InterPro" id="IPR021299">
    <property type="entry name" value="DUF2871"/>
</dbReference>